<geneLocation type="plasmid" evidence="1">
    <name>p0908</name>
</geneLocation>
<dbReference type="AlphaFoldDB" id="A9M506"/>
<reference evidence="1" key="1">
    <citation type="journal article" date="2007" name="Appl. Environ. Microbiol.">
        <title>Sequence characterization and comparative analysis of three plasmids isolated from environmental Vibrio spp.</title>
        <authorList>
            <person name="Hazen T.H."/>
            <person name="Wu D."/>
            <person name="Eisen J.A."/>
            <person name="Sobecky P.A."/>
        </authorList>
    </citation>
    <scope>NUCLEOTIDE SEQUENCE [LARGE SCALE GENOMIC DNA]</scope>
    <source>
        <strain evidence="1">0908</strain>
        <plasmid evidence="1">p0908</plasmid>
    </source>
</reference>
<protein>
    <submittedName>
        <fullName evidence="1">Uncharacterized protein</fullName>
    </submittedName>
</protein>
<dbReference type="EMBL" id="CP000756">
    <property type="protein sequence ID" value="ABX77053.1"/>
    <property type="molecule type" value="Genomic_DNA"/>
</dbReference>
<proteinExistence type="predicted"/>
<sequence length="207" mass="22605">MKDDLFSDLLASAEEMVAMEKERSKQPDFGRTTIQAAMSSVMGKALQSMAVPESYLGTPNAEQTTADMVRLSMDTVQGKLKRGAVSGVQFATIPAQESSFDVGDLSKFQLDITEEHLRSEAAGFLAWLFDCLKGLGFTSVDGARDKGCKFLMLDSLQAERGPWPRIDERMVVVLSPDGEKIAQRKISAAAITRLDAVFEESVSSLKK</sequence>
<dbReference type="RefSeq" id="WP_012219865.1">
    <property type="nucleotide sequence ID" value="NC_010113.1"/>
</dbReference>
<accession>A9M506</accession>
<evidence type="ECO:0000313" key="1">
    <source>
        <dbReference type="EMBL" id="ABX77053.1"/>
    </source>
</evidence>
<name>A9M506_9VIBR</name>
<organism evidence="1">
    <name type="scientific">Vibrio sp. 0908</name>
    <dbReference type="NCBI Taxonomy" id="452802"/>
    <lineage>
        <taxon>Bacteria</taxon>
        <taxon>Pseudomonadati</taxon>
        <taxon>Pseudomonadota</taxon>
        <taxon>Gammaproteobacteria</taxon>
        <taxon>Vibrionales</taxon>
        <taxon>Vibrionaceae</taxon>
        <taxon>Vibrio</taxon>
    </lineage>
</organism>
<gene>
    <name evidence="1" type="ORF">BMSC_0076</name>
</gene>
<keyword evidence="1" id="KW-0614">Plasmid</keyword>